<dbReference type="VEuPathDB" id="FungiDB:SPRG_03654"/>
<dbReference type="KEGG" id="spar:SPRG_03654"/>
<proteinExistence type="predicted"/>
<sequence length="135" mass="14479">MAATETVMEVRETSPVYGSMGKVGEAPKSSMRHLTYATAATPSMVDGAWKDGMDKFDDERNVVMEEAVGADIAFKENNTPLKSSVNQSKGKKRAAAAPSPSSATKKGRSAIKVQTQFFQARSAGPEMLHAVGRQR</sequence>
<accession>A0A067CM38</accession>
<organism evidence="2 3">
    <name type="scientific">Saprolegnia parasitica (strain CBS 223.65)</name>
    <dbReference type="NCBI Taxonomy" id="695850"/>
    <lineage>
        <taxon>Eukaryota</taxon>
        <taxon>Sar</taxon>
        <taxon>Stramenopiles</taxon>
        <taxon>Oomycota</taxon>
        <taxon>Saprolegniomycetes</taxon>
        <taxon>Saprolegniales</taxon>
        <taxon>Saprolegniaceae</taxon>
        <taxon>Saprolegnia</taxon>
    </lineage>
</organism>
<evidence type="ECO:0000313" key="2">
    <source>
        <dbReference type="EMBL" id="KDO31734.1"/>
    </source>
</evidence>
<evidence type="ECO:0000256" key="1">
    <source>
        <dbReference type="SAM" id="MobiDB-lite"/>
    </source>
</evidence>
<dbReference type="Proteomes" id="UP000030745">
    <property type="component" value="Unassembled WGS sequence"/>
</dbReference>
<feature type="region of interest" description="Disordered" evidence="1">
    <location>
        <begin position="1"/>
        <end position="29"/>
    </location>
</feature>
<dbReference type="EMBL" id="KK583197">
    <property type="protein sequence ID" value="KDO31734.1"/>
    <property type="molecule type" value="Genomic_DNA"/>
</dbReference>
<reference evidence="2 3" key="1">
    <citation type="journal article" date="2013" name="PLoS Genet.">
        <title>Distinctive expansion of potential virulence genes in the genome of the oomycete fish pathogen Saprolegnia parasitica.</title>
        <authorList>
            <person name="Jiang R.H."/>
            <person name="de Bruijn I."/>
            <person name="Haas B.J."/>
            <person name="Belmonte R."/>
            <person name="Lobach L."/>
            <person name="Christie J."/>
            <person name="van den Ackerveken G."/>
            <person name="Bottin A."/>
            <person name="Bulone V."/>
            <person name="Diaz-Moreno S.M."/>
            <person name="Dumas B."/>
            <person name="Fan L."/>
            <person name="Gaulin E."/>
            <person name="Govers F."/>
            <person name="Grenville-Briggs L.J."/>
            <person name="Horner N.R."/>
            <person name="Levin J.Z."/>
            <person name="Mammella M."/>
            <person name="Meijer H.J."/>
            <person name="Morris P."/>
            <person name="Nusbaum C."/>
            <person name="Oome S."/>
            <person name="Phillips A.J."/>
            <person name="van Rooyen D."/>
            <person name="Rzeszutek E."/>
            <person name="Saraiva M."/>
            <person name="Secombes C.J."/>
            <person name="Seidl M.F."/>
            <person name="Snel B."/>
            <person name="Stassen J.H."/>
            <person name="Sykes S."/>
            <person name="Tripathy S."/>
            <person name="van den Berg H."/>
            <person name="Vega-Arreguin J.C."/>
            <person name="Wawra S."/>
            <person name="Young S.K."/>
            <person name="Zeng Q."/>
            <person name="Dieguez-Uribeondo J."/>
            <person name="Russ C."/>
            <person name="Tyler B.M."/>
            <person name="van West P."/>
        </authorList>
    </citation>
    <scope>NUCLEOTIDE SEQUENCE [LARGE SCALE GENOMIC DNA]</scope>
    <source>
        <strain evidence="2 3">CBS 223.65</strain>
    </source>
</reference>
<name>A0A067CM38_SAPPC</name>
<dbReference type="RefSeq" id="XP_012197615.1">
    <property type="nucleotide sequence ID" value="XM_012342225.1"/>
</dbReference>
<protein>
    <submittedName>
        <fullName evidence="2">Uncharacterized protein</fullName>
    </submittedName>
</protein>
<dbReference type="GeneID" id="24126139"/>
<feature type="compositionally biased region" description="Low complexity" evidence="1">
    <location>
        <begin position="95"/>
        <end position="104"/>
    </location>
</feature>
<feature type="region of interest" description="Disordered" evidence="1">
    <location>
        <begin position="79"/>
        <end position="110"/>
    </location>
</feature>
<gene>
    <name evidence="2" type="ORF">SPRG_03654</name>
</gene>
<evidence type="ECO:0000313" key="3">
    <source>
        <dbReference type="Proteomes" id="UP000030745"/>
    </source>
</evidence>
<dbReference type="AlphaFoldDB" id="A0A067CM38"/>
<keyword evidence="3" id="KW-1185">Reference proteome</keyword>